<accession>A0A1L5NSI8</accession>
<feature type="region of interest" description="Disordered" evidence="3">
    <location>
        <begin position="1"/>
        <end position="27"/>
    </location>
</feature>
<dbReference type="PANTHER" id="PTHR43531">
    <property type="entry name" value="PROTEIN ICFG"/>
    <property type="match status" value="1"/>
</dbReference>
<keyword evidence="4" id="KW-0614">Plasmid</keyword>
<gene>
    <name evidence="4" type="ORF">IE4872_PD00332</name>
</gene>
<evidence type="ECO:0000313" key="5">
    <source>
        <dbReference type="Proteomes" id="UP000184749"/>
    </source>
</evidence>
<reference evidence="4 5" key="1">
    <citation type="submission" date="2016-09" db="EMBL/GenBank/DDBJ databases">
        <title>The complete genome sequences of Rhizobium gallicum, symbiovars gallicum and phaseoli, symbionts associated to common bean (Phaseolus vulgaris).</title>
        <authorList>
            <person name="Bustos P."/>
            <person name="Santamaria R.I."/>
            <person name="Perez-Carrascal O.M."/>
            <person name="Juarez S."/>
            <person name="Lozano L."/>
            <person name="Martinez-Flores I."/>
            <person name="Martinez-Romero E."/>
            <person name="Cevallos M."/>
            <person name="Romero D."/>
            <person name="Davila G."/>
            <person name="Gonzalez V."/>
        </authorList>
    </citation>
    <scope>NUCLEOTIDE SEQUENCE [LARGE SCALE GENOMIC DNA]</scope>
    <source>
        <strain evidence="4 5">IE4872</strain>
        <plasmid evidence="5">prgalie4872d</plasmid>
    </source>
</reference>
<evidence type="ECO:0000256" key="1">
    <source>
        <dbReference type="ARBA" id="ARBA00022500"/>
    </source>
</evidence>
<dbReference type="SUPFAM" id="SSF58104">
    <property type="entry name" value="Methyl-accepting chemotaxis protein (MCP) signaling domain"/>
    <property type="match status" value="1"/>
</dbReference>
<feature type="compositionally biased region" description="Polar residues" evidence="3">
    <location>
        <begin position="1"/>
        <end position="13"/>
    </location>
</feature>
<evidence type="ECO:0000313" key="4">
    <source>
        <dbReference type="EMBL" id="APO70866.1"/>
    </source>
</evidence>
<name>A0A1L5NSI8_9HYPH</name>
<sequence length="133" mass="14705">MNSSATCRGSTSDQRPHSKVERGSFVRRKTGSADRIVTVAERVATIATASRDQSNALAEVNASVNEMDQMTQRNAAMVEETNAATRQLADEAETLMEIVGQFRLPDHPAHSRVHEDYAAQLCDRSSADRWSKR</sequence>
<dbReference type="AlphaFoldDB" id="A0A1L5NSI8"/>
<proteinExistence type="inferred from homology"/>
<protein>
    <submittedName>
        <fullName evidence="4">Methyl-accepting chemotaxis domain-containing protein</fullName>
    </submittedName>
</protein>
<keyword evidence="1" id="KW-0145">Chemotaxis</keyword>
<organism evidence="4 5">
    <name type="scientific">Rhizobium gallicum</name>
    <dbReference type="NCBI Taxonomy" id="56730"/>
    <lineage>
        <taxon>Bacteria</taxon>
        <taxon>Pseudomonadati</taxon>
        <taxon>Pseudomonadota</taxon>
        <taxon>Alphaproteobacteria</taxon>
        <taxon>Hyphomicrobiales</taxon>
        <taxon>Rhizobiaceae</taxon>
        <taxon>Rhizobium/Agrobacterium group</taxon>
        <taxon>Rhizobium</taxon>
    </lineage>
</organism>
<feature type="compositionally biased region" description="Basic and acidic residues" evidence="3">
    <location>
        <begin position="14"/>
        <end position="24"/>
    </location>
</feature>
<dbReference type="PANTHER" id="PTHR43531:SF11">
    <property type="entry name" value="METHYL-ACCEPTING CHEMOTAXIS PROTEIN 3"/>
    <property type="match status" value="1"/>
</dbReference>
<geneLocation type="plasmid" evidence="5">
    <name>prgalie4872d</name>
</geneLocation>
<comment type="similarity">
    <text evidence="2">Belongs to the methyl-accepting chemotaxis (MCP) protein family.</text>
</comment>
<dbReference type="EMBL" id="CP017105">
    <property type="protein sequence ID" value="APO70866.1"/>
    <property type="molecule type" value="Genomic_DNA"/>
</dbReference>
<dbReference type="GO" id="GO:0006935">
    <property type="term" value="P:chemotaxis"/>
    <property type="evidence" value="ECO:0007669"/>
    <property type="project" value="UniProtKB-KW"/>
</dbReference>
<evidence type="ECO:0000256" key="2">
    <source>
        <dbReference type="ARBA" id="ARBA00029447"/>
    </source>
</evidence>
<dbReference type="InterPro" id="IPR051310">
    <property type="entry name" value="MCP_chemotaxis"/>
</dbReference>
<dbReference type="Gene3D" id="1.10.287.950">
    <property type="entry name" value="Methyl-accepting chemotaxis protein"/>
    <property type="match status" value="1"/>
</dbReference>
<dbReference type="Proteomes" id="UP000184749">
    <property type="component" value="Plasmid pRgalIE4872d"/>
</dbReference>
<evidence type="ECO:0000256" key="3">
    <source>
        <dbReference type="SAM" id="MobiDB-lite"/>
    </source>
</evidence>